<dbReference type="Pfam" id="PF00076">
    <property type="entry name" value="RRM_1"/>
    <property type="match status" value="1"/>
</dbReference>
<dbReference type="InterPro" id="IPR000504">
    <property type="entry name" value="RRM_dom"/>
</dbReference>
<gene>
    <name evidence="3" type="ORF">BECKSD772F_GA0070984_11724</name>
</gene>
<dbReference type="SUPFAM" id="SSF54928">
    <property type="entry name" value="RNA-binding domain, RBD"/>
    <property type="match status" value="1"/>
</dbReference>
<evidence type="ECO:0000313" key="3">
    <source>
        <dbReference type="EMBL" id="VFK44211.1"/>
    </source>
</evidence>
<evidence type="ECO:0000259" key="2">
    <source>
        <dbReference type="PROSITE" id="PS50102"/>
    </source>
</evidence>
<proteinExistence type="predicted"/>
<name>A0A450YRM9_9GAMM</name>
<evidence type="ECO:0000256" key="1">
    <source>
        <dbReference type="ARBA" id="ARBA00022884"/>
    </source>
</evidence>
<dbReference type="InterPro" id="IPR012677">
    <property type="entry name" value="Nucleotide-bd_a/b_plait_sf"/>
</dbReference>
<organism evidence="3">
    <name type="scientific">Candidatus Kentrum sp. SD</name>
    <dbReference type="NCBI Taxonomy" id="2126332"/>
    <lineage>
        <taxon>Bacteria</taxon>
        <taxon>Pseudomonadati</taxon>
        <taxon>Pseudomonadota</taxon>
        <taxon>Gammaproteobacteria</taxon>
        <taxon>Candidatus Kentrum</taxon>
    </lineage>
</organism>
<feature type="domain" description="RRM" evidence="2">
    <location>
        <begin position="1"/>
        <end position="79"/>
    </location>
</feature>
<dbReference type="EMBL" id="CAADFR010000172">
    <property type="protein sequence ID" value="VFK44211.1"/>
    <property type="molecule type" value="Genomic_DNA"/>
</dbReference>
<dbReference type="PANTHER" id="PTHR48027">
    <property type="entry name" value="HETEROGENEOUS NUCLEAR RIBONUCLEOPROTEIN 87F-RELATED"/>
    <property type="match status" value="1"/>
</dbReference>
<dbReference type="InterPro" id="IPR035979">
    <property type="entry name" value="RBD_domain_sf"/>
</dbReference>
<sequence length="91" mass="10294">MEIFVAGLPSELTDIGFRELFLGYGSVVYAKIIKDKETGKSRGFGFVKITNPIEANLALEALNRTRFLGRKLFAKKSEPKKEPYKYASIYI</sequence>
<dbReference type="GO" id="GO:0003723">
    <property type="term" value="F:RNA binding"/>
    <property type="evidence" value="ECO:0007669"/>
    <property type="project" value="UniProtKB-KW"/>
</dbReference>
<dbReference type="PROSITE" id="PS50102">
    <property type="entry name" value="RRM"/>
    <property type="match status" value="1"/>
</dbReference>
<dbReference type="Gene3D" id="3.30.70.330">
    <property type="match status" value="1"/>
</dbReference>
<dbReference type="SMART" id="SM00360">
    <property type="entry name" value="RRM"/>
    <property type="match status" value="1"/>
</dbReference>
<accession>A0A450YRM9</accession>
<dbReference type="AlphaFoldDB" id="A0A450YRM9"/>
<reference evidence="3" key="1">
    <citation type="submission" date="2019-02" db="EMBL/GenBank/DDBJ databases">
        <authorList>
            <person name="Gruber-Vodicka R. H."/>
            <person name="Seah K. B. B."/>
        </authorList>
    </citation>
    <scope>NUCLEOTIDE SEQUENCE</scope>
    <source>
        <strain evidence="3">BECK_S1321</strain>
    </source>
</reference>
<keyword evidence="1" id="KW-0694">RNA-binding</keyword>
<protein>
    <submittedName>
        <fullName evidence="3">RNA recognition motif. (A.k.a. RRM, RBD, or RNP domain)</fullName>
    </submittedName>
</protein>
<dbReference type="InterPro" id="IPR052462">
    <property type="entry name" value="SLIRP/GR-RBP-like"/>
</dbReference>